<dbReference type="AlphaFoldDB" id="A0A6J0PGB2"/>
<gene>
    <name evidence="3" type="primary">LOC109505494</name>
</gene>
<dbReference type="OrthoDB" id="763776at2759"/>
<reference evidence="3" key="1">
    <citation type="submission" date="2025-08" db="UniProtKB">
        <authorList>
            <consortium name="RefSeq"/>
        </authorList>
    </citation>
    <scope>IDENTIFICATION</scope>
</reference>
<dbReference type="Proteomes" id="UP000504607">
    <property type="component" value="Chromosome 2"/>
</dbReference>
<dbReference type="PANTHER" id="PTHR36811:SF2">
    <property type="entry name" value="OS08G0444440 PROTEIN"/>
    <property type="match status" value="1"/>
</dbReference>
<evidence type="ECO:0000313" key="3">
    <source>
        <dbReference type="RefSeq" id="XP_019703822.1"/>
    </source>
</evidence>
<accession>A0A6J0PGB2</accession>
<dbReference type="InParanoid" id="A0A6J0PGB2"/>
<organism evidence="2 3">
    <name type="scientific">Elaeis guineensis var. tenera</name>
    <name type="common">Oil palm</name>
    <dbReference type="NCBI Taxonomy" id="51953"/>
    <lineage>
        <taxon>Eukaryota</taxon>
        <taxon>Viridiplantae</taxon>
        <taxon>Streptophyta</taxon>
        <taxon>Embryophyta</taxon>
        <taxon>Tracheophyta</taxon>
        <taxon>Spermatophyta</taxon>
        <taxon>Magnoliopsida</taxon>
        <taxon>Liliopsida</taxon>
        <taxon>Arecaceae</taxon>
        <taxon>Arecoideae</taxon>
        <taxon>Cocoseae</taxon>
        <taxon>Elaeidinae</taxon>
        <taxon>Elaeis</taxon>
    </lineage>
</organism>
<dbReference type="PANTHER" id="PTHR36811">
    <property type="entry name" value="OS08G0444440 PROTEIN"/>
    <property type="match status" value="1"/>
</dbReference>
<feature type="compositionally biased region" description="Basic residues" evidence="1">
    <location>
        <begin position="9"/>
        <end position="19"/>
    </location>
</feature>
<dbReference type="RefSeq" id="XP_019703822.1">
    <property type="nucleotide sequence ID" value="XM_019848263.2"/>
</dbReference>
<feature type="region of interest" description="Disordered" evidence="1">
    <location>
        <begin position="1"/>
        <end position="20"/>
    </location>
</feature>
<evidence type="ECO:0000313" key="2">
    <source>
        <dbReference type="Proteomes" id="UP000504607"/>
    </source>
</evidence>
<name>A0A6J0PGB2_ELAGV</name>
<proteinExistence type="predicted"/>
<evidence type="ECO:0000256" key="1">
    <source>
        <dbReference type="SAM" id="MobiDB-lite"/>
    </source>
</evidence>
<keyword evidence="2" id="KW-1185">Reference proteome</keyword>
<sequence length="75" mass="8291">MEKEGGLGVRRKPTKRRSSRGFAKAVKDYLVSDSYMYAALIDSPTSDSPPLPDVRSPPTADQMVPMVQLQKPLVK</sequence>
<protein>
    <submittedName>
        <fullName evidence="3">Uncharacterized protein LOC109505494</fullName>
    </submittedName>
</protein>